<name>A0A081B5D8_PHYNI</name>
<evidence type="ECO:0000313" key="1">
    <source>
        <dbReference type="EMBL" id="ETO86349.1"/>
    </source>
</evidence>
<accession>A0A081B5D8</accession>
<organism evidence="1 2">
    <name type="scientific">Phytophthora nicotianae P1976</name>
    <dbReference type="NCBI Taxonomy" id="1317066"/>
    <lineage>
        <taxon>Eukaryota</taxon>
        <taxon>Sar</taxon>
        <taxon>Stramenopiles</taxon>
        <taxon>Oomycota</taxon>
        <taxon>Peronosporomycetes</taxon>
        <taxon>Peronosporales</taxon>
        <taxon>Peronosporaceae</taxon>
        <taxon>Phytophthora</taxon>
    </lineage>
</organism>
<comment type="caution">
    <text evidence="1">The sequence shown here is derived from an EMBL/GenBank/DDBJ whole genome shotgun (WGS) entry which is preliminary data.</text>
</comment>
<protein>
    <submittedName>
        <fullName evidence="1">Uncharacterized protein</fullName>
    </submittedName>
</protein>
<dbReference type="EMBL" id="ANJA01000036">
    <property type="protein sequence ID" value="ETO86349.1"/>
    <property type="molecule type" value="Genomic_DNA"/>
</dbReference>
<reference evidence="1 2" key="1">
    <citation type="submission" date="2013-11" db="EMBL/GenBank/DDBJ databases">
        <title>The Genome Sequence of Phytophthora parasitica P1976.</title>
        <authorList>
            <consortium name="The Broad Institute Genomics Platform"/>
            <person name="Russ C."/>
            <person name="Tyler B."/>
            <person name="Panabieres F."/>
            <person name="Shan W."/>
            <person name="Tripathy S."/>
            <person name="Grunwald N."/>
            <person name="Machado M."/>
            <person name="Johnson C.S."/>
            <person name="Walker B."/>
            <person name="Young S."/>
            <person name="Zeng Q."/>
            <person name="Gargeya S."/>
            <person name="Fitzgerald M."/>
            <person name="Haas B."/>
            <person name="Abouelleil A."/>
            <person name="Allen A.W."/>
            <person name="Alvarado L."/>
            <person name="Arachchi H.M."/>
            <person name="Berlin A.M."/>
            <person name="Chapman S.B."/>
            <person name="Gainer-Dewar J."/>
            <person name="Goldberg J."/>
            <person name="Griggs A."/>
            <person name="Gujja S."/>
            <person name="Hansen M."/>
            <person name="Howarth C."/>
            <person name="Imamovic A."/>
            <person name="Ireland A."/>
            <person name="Larimer J."/>
            <person name="McCowan C."/>
            <person name="Murphy C."/>
            <person name="Pearson M."/>
            <person name="Poon T.W."/>
            <person name="Priest M."/>
            <person name="Roberts A."/>
            <person name="Saif S."/>
            <person name="Shea T."/>
            <person name="Sisk P."/>
            <person name="Sykes S."/>
            <person name="Wortman J."/>
            <person name="Nusbaum C."/>
            <person name="Birren B."/>
        </authorList>
    </citation>
    <scope>NUCLEOTIDE SEQUENCE [LARGE SCALE GENOMIC DNA]</scope>
    <source>
        <strain evidence="1 2">P1976</strain>
    </source>
</reference>
<evidence type="ECO:0000313" key="2">
    <source>
        <dbReference type="Proteomes" id="UP000028582"/>
    </source>
</evidence>
<dbReference type="AlphaFoldDB" id="A0A081B5D8"/>
<proteinExistence type="predicted"/>
<gene>
    <name evidence="1" type="ORF">F444_00124</name>
</gene>
<sequence>MWGYIQGEPSWVRLEQRRCKVLSAARARLRTRIARRHGGLRGNSF</sequence>
<dbReference type="Proteomes" id="UP000028582">
    <property type="component" value="Unassembled WGS sequence"/>
</dbReference>